<organism evidence="1 2">
    <name type="scientific">Synechococcus phage S-SZBM1</name>
    <dbReference type="NCBI Taxonomy" id="2926475"/>
    <lineage>
        <taxon>Viruses</taxon>
        <taxon>Duplodnaviria</taxon>
        <taxon>Heunggongvirae</taxon>
        <taxon>Uroviricota</taxon>
        <taxon>Caudoviricetes</taxon>
        <taxon>Pantevenvirales</taxon>
        <taxon>Kyanoviridae</taxon>
        <taxon>Shenzhenivirus</taxon>
        <taxon>Shenzhenivirus sszbm1</taxon>
    </lineage>
</organism>
<sequence length="86" mass="9890">MYVLVDKKSGGVYAVKDDDTRDRVVQLFVDEDDAERYHGHLIASDYKRTLEVVEVEEDVVRANCTQYGYSYTIITPNDIVFPPLDD</sequence>
<accession>A0AC61TSU2</accession>
<name>A0AC61TSU2_9CAUD</name>
<evidence type="ECO:0000313" key="2">
    <source>
        <dbReference type="Proteomes" id="UP000829362"/>
    </source>
</evidence>
<dbReference type="Proteomes" id="UP000829362">
    <property type="component" value="Segment"/>
</dbReference>
<reference evidence="1" key="1">
    <citation type="submission" date="2021-11" db="EMBL/GenBank/DDBJ databases">
        <authorList>
            <person name="Rong C."/>
            <person name="Yang Y."/>
            <person name="Li S."/>
            <person name="Zhou K."/>
            <person name="Xu Y."/>
            <person name="Zhang R."/>
            <person name="Zhang Y."/>
        </authorList>
    </citation>
    <scope>NUCLEOTIDE SEQUENCE</scope>
</reference>
<gene>
    <name evidence="1" type="ORF">SSZBM1_167</name>
</gene>
<keyword evidence="2" id="KW-1185">Reference proteome</keyword>
<evidence type="ECO:0000313" key="1">
    <source>
        <dbReference type="EMBL" id="UNH61284.1"/>
    </source>
</evidence>
<proteinExistence type="predicted"/>
<dbReference type="EMBL" id="OL473597">
    <property type="protein sequence ID" value="UNH61284.1"/>
    <property type="molecule type" value="Genomic_DNA"/>
</dbReference>
<protein>
    <submittedName>
        <fullName evidence="1">Uncharacterized protein</fullName>
    </submittedName>
</protein>